<dbReference type="RefSeq" id="WP_133908933.1">
    <property type="nucleotide sequence ID" value="NZ_SOCP01000027.1"/>
</dbReference>
<reference evidence="1 2" key="1">
    <citation type="submission" date="2019-03" db="EMBL/GenBank/DDBJ databases">
        <title>Genomic Encyclopedia of Archaeal and Bacterial Type Strains, Phase II (KMG-II): from individual species to whole genera.</title>
        <authorList>
            <person name="Goeker M."/>
        </authorList>
    </citation>
    <scope>NUCLEOTIDE SEQUENCE [LARGE SCALE GENOMIC DNA]</scope>
    <source>
        <strain evidence="1 2">DSM 45499</strain>
    </source>
</reference>
<proteinExistence type="predicted"/>
<keyword evidence="2" id="KW-1185">Reference proteome</keyword>
<dbReference type="SUPFAM" id="SSF55961">
    <property type="entry name" value="Bet v1-like"/>
    <property type="match status" value="1"/>
</dbReference>
<dbReference type="EMBL" id="SOCP01000027">
    <property type="protein sequence ID" value="TDV38600.1"/>
    <property type="molecule type" value="Genomic_DNA"/>
</dbReference>
<dbReference type="PANTHER" id="PTHR39332:SF7">
    <property type="entry name" value="SRPBCC FAMILY PROTEIN"/>
    <property type="match status" value="1"/>
</dbReference>
<dbReference type="OrthoDB" id="6024794at2"/>
<dbReference type="CDD" id="cd07821">
    <property type="entry name" value="PYR_PYL_RCAR_like"/>
    <property type="match status" value="1"/>
</dbReference>
<gene>
    <name evidence="1" type="ORF">CLV71_12743</name>
</gene>
<sequence length="161" mass="17886">MNAAPAVAESATGETMEIRWSTVIDAPADEVWSYLRSFGNLADWIPTIDSCEIEDGHDDTVPGAVRVIRHGRNGSRERLLSNDDSTMTQTYEQLTGTLPVLDYRGTYQVWPVYDTDSAFVFRSCTFALTPSVTDPEALATLVRVHVFAPTMEALRRKLSRG</sequence>
<evidence type="ECO:0000313" key="2">
    <source>
        <dbReference type="Proteomes" id="UP000294927"/>
    </source>
</evidence>
<dbReference type="InterPro" id="IPR019587">
    <property type="entry name" value="Polyketide_cyclase/dehydratase"/>
</dbReference>
<dbReference type="InterPro" id="IPR023393">
    <property type="entry name" value="START-like_dom_sf"/>
</dbReference>
<dbReference type="Gene3D" id="3.30.530.20">
    <property type="match status" value="1"/>
</dbReference>
<accession>A0A4R7UVA4</accession>
<dbReference type="Proteomes" id="UP000294927">
    <property type="component" value="Unassembled WGS sequence"/>
</dbReference>
<dbReference type="PANTHER" id="PTHR39332">
    <property type="entry name" value="BLL4707 PROTEIN"/>
    <property type="match status" value="1"/>
</dbReference>
<evidence type="ECO:0000313" key="1">
    <source>
        <dbReference type="EMBL" id="TDV38600.1"/>
    </source>
</evidence>
<name>A0A4R7UVA4_9PSEU</name>
<comment type="caution">
    <text evidence="1">The sequence shown here is derived from an EMBL/GenBank/DDBJ whole genome shotgun (WGS) entry which is preliminary data.</text>
</comment>
<protein>
    <submittedName>
        <fullName evidence="1">Polyketide cyclase/dehydrase/lipid transport protein</fullName>
    </submittedName>
</protein>
<dbReference type="AlphaFoldDB" id="A0A4R7UVA4"/>
<dbReference type="Pfam" id="PF10604">
    <property type="entry name" value="Polyketide_cyc2"/>
    <property type="match status" value="1"/>
</dbReference>
<organism evidence="1 2">
    <name type="scientific">Actinophytocola oryzae</name>
    <dbReference type="NCBI Taxonomy" id="502181"/>
    <lineage>
        <taxon>Bacteria</taxon>
        <taxon>Bacillati</taxon>
        <taxon>Actinomycetota</taxon>
        <taxon>Actinomycetes</taxon>
        <taxon>Pseudonocardiales</taxon>
        <taxon>Pseudonocardiaceae</taxon>
    </lineage>
</organism>